<feature type="domain" description="Alanine racemase C-terminal" evidence="8">
    <location>
        <begin position="590"/>
        <end position="719"/>
    </location>
</feature>
<evidence type="ECO:0000256" key="1">
    <source>
        <dbReference type="ARBA" id="ARBA00001933"/>
    </source>
</evidence>
<feature type="transmembrane region" description="Helical" evidence="7">
    <location>
        <begin position="83"/>
        <end position="102"/>
    </location>
</feature>
<keyword evidence="7" id="KW-0812">Transmembrane</keyword>
<evidence type="ECO:0000256" key="2">
    <source>
        <dbReference type="ARBA" id="ARBA00022898"/>
    </source>
</evidence>
<dbReference type="InterPro" id="IPR009006">
    <property type="entry name" value="Ala_racemase/Decarboxylase_C"/>
</dbReference>
<evidence type="ECO:0000313" key="9">
    <source>
        <dbReference type="EMBL" id="MBC5737667.1"/>
    </source>
</evidence>
<comment type="caution">
    <text evidence="9">The sequence shown here is derived from an EMBL/GenBank/DDBJ whole genome shotgun (WGS) entry which is preliminary data.</text>
</comment>
<feature type="transmembrane region" description="Helical" evidence="7">
    <location>
        <begin position="148"/>
        <end position="169"/>
    </location>
</feature>
<dbReference type="EC" id="5.1.1.1" evidence="4"/>
<keyword evidence="10" id="KW-1185">Reference proteome</keyword>
<comment type="pathway">
    <text evidence="4">Amino-acid biosynthesis; D-alanine biosynthesis; D-alanine from L-alanine: step 1/1.</text>
</comment>
<dbReference type="GO" id="GO:0016747">
    <property type="term" value="F:acyltransferase activity, transferring groups other than amino-acyl groups"/>
    <property type="evidence" value="ECO:0007669"/>
    <property type="project" value="InterPro"/>
</dbReference>
<feature type="transmembrane region" description="Helical" evidence="7">
    <location>
        <begin position="189"/>
        <end position="208"/>
    </location>
</feature>
<evidence type="ECO:0000256" key="7">
    <source>
        <dbReference type="SAM" id="Phobius"/>
    </source>
</evidence>
<feature type="active site" description="Proton acceptor; specific for D-alanine" evidence="4">
    <location>
        <position position="384"/>
    </location>
</feature>
<evidence type="ECO:0000256" key="3">
    <source>
        <dbReference type="ARBA" id="ARBA00023235"/>
    </source>
</evidence>
<dbReference type="GO" id="GO:0005829">
    <property type="term" value="C:cytosol"/>
    <property type="evidence" value="ECO:0007669"/>
    <property type="project" value="TreeGrafter"/>
</dbReference>
<dbReference type="GO" id="GO:0008784">
    <property type="term" value="F:alanine racemase activity"/>
    <property type="evidence" value="ECO:0007669"/>
    <property type="project" value="UniProtKB-UniRule"/>
</dbReference>
<dbReference type="PANTHER" id="PTHR30511:SF0">
    <property type="entry name" value="ALANINE RACEMASE, CATABOLIC-RELATED"/>
    <property type="match status" value="1"/>
</dbReference>
<dbReference type="Proteomes" id="UP000607645">
    <property type="component" value="Unassembled WGS sequence"/>
</dbReference>
<dbReference type="GO" id="GO:0030170">
    <property type="term" value="F:pyridoxal phosphate binding"/>
    <property type="evidence" value="ECO:0007669"/>
    <property type="project" value="UniProtKB-UniRule"/>
</dbReference>
<feature type="transmembrane region" description="Helical" evidence="7">
    <location>
        <begin position="273"/>
        <end position="293"/>
    </location>
</feature>
<keyword evidence="2 4" id="KW-0663">Pyridoxal phosphate</keyword>
<dbReference type="InterPro" id="IPR002656">
    <property type="entry name" value="Acyl_transf_3_dom"/>
</dbReference>
<feature type="binding site" evidence="4 6">
    <location>
        <position position="478"/>
    </location>
    <ligand>
        <name>substrate</name>
    </ligand>
</feature>
<dbReference type="PANTHER" id="PTHR30511">
    <property type="entry name" value="ALANINE RACEMASE"/>
    <property type="match status" value="1"/>
</dbReference>
<dbReference type="NCBIfam" id="NF033131">
    <property type="entry name" value="vanT-G-Cterm"/>
    <property type="match status" value="1"/>
</dbReference>
<dbReference type="Pfam" id="PF00842">
    <property type="entry name" value="Ala_racemase_C"/>
    <property type="match status" value="1"/>
</dbReference>
<comment type="function">
    <text evidence="4">Catalyzes the interconversion of L-alanine and D-alanine. May also act on other amino acids.</text>
</comment>
<keyword evidence="7" id="KW-0472">Membrane</keyword>
<feature type="transmembrane region" description="Helical" evidence="7">
    <location>
        <begin position="220"/>
        <end position="241"/>
    </location>
</feature>
<dbReference type="EMBL" id="JACOPQ010000008">
    <property type="protein sequence ID" value="MBC5737667.1"/>
    <property type="molecule type" value="Genomic_DNA"/>
</dbReference>
<keyword evidence="7" id="KW-1133">Transmembrane helix</keyword>
<evidence type="ECO:0000256" key="5">
    <source>
        <dbReference type="PIRSR" id="PIRSR600821-50"/>
    </source>
</evidence>
<dbReference type="AlphaFoldDB" id="A0A8J6JLW6"/>
<comment type="cofactor">
    <cofactor evidence="1 4 5">
        <name>pyridoxal 5'-phosphate</name>
        <dbReference type="ChEBI" id="CHEBI:597326"/>
    </cofactor>
</comment>
<evidence type="ECO:0000256" key="4">
    <source>
        <dbReference type="HAMAP-Rule" id="MF_01201"/>
    </source>
</evidence>
<dbReference type="InterPro" id="IPR000821">
    <property type="entry name" value="Ala_racemase"/>
</dbReference>
<evidence type="ECO:0000313" key="10">
    <source>
        <dbReference type="Proteomes" id="UP000607645"/>
    </source>
</evidence>
<feature type="active site" description="Proton acceptor; specific for L-alanine" evidence="4">
    <location>
        <position position="611"/>
    </location>
</feature>
<dbReference type="Pfam" id="PF01168">
    <property type="entry name" value="Ala_racemase_N"/>
    <property type="match status" value="1"/>
</dbReference>
<dbReference type="NCBIfam" id="TIGR00492">
    <property type="entry name" value="alr"/>
    <property type="match status" value="1"/>
</dbReference>
<feature type="transmembrane region" description="Helical" evidence="7">
    <location>
        <begin position="45"/>
        <end position="63"/>
    </location>
</feature>
<organism evidence="9 10">
    <name type="scientific">Lawsonibacter faecis</name>
    <dbReference type="NCBI Taxonomy" id="2763052"/>
    <lineage>
        <taxon>Bacteria</taxon>
        <taxon>Bacillati</taxon>
        <taxon>Bacillota</taxon>
        <taxon>Clostridia</taxon>
        <taxon>Eubacteriales</taxon>
        <taxon>Oscillospiraceae</taxon>
        <taxon>Lawsonibacter</taxon>
    </lineage>
</organism>
<proteinExistence type="inferred from homology"/>
<dbReference type="PRINTS" id="PR00992">
    <property type="entry name" value="ALARACEMASE"/>
</dbReference>
<feature type="transmembrane region" description="Helical" evidence="7">
    <location>
        <begin position="122"/>
        <end position="141"/>
    </location>
</feature>
<dbReference type="UniPathway" id="UPA00042">
    <property type="reaction ID" value="UER00497"/>
</dbReference>
<feature type="binding site" evidence="4 6">
    <location>
        <position position="660"/>
    </location>
    <ligand>
        <name>substrate</name>
    </ligand>
</feature>
<dbReference type="SMART" id="SM01005">
    <property type="entry name" value="Ala_racemase_C"/>
    <property type="match status" value="1"/>
</dbReference>
<comment type="catalytic activity">
    <reaction evidence="4">
        <text>L-alanine = D-alanine</text>
        <dbReference type="Rhea" id="RHEA:20249"/>
        <dbReference type="ChEBI" id="CHEBI:57416"/>
        <dbReference type="ChEBI" id="CHEBI:57972"/>
        <dbReference type="EC" id="5.1.1.1"/>
    </reaction>
</comment>
<dbReference type="InterPro" id="IPR029066">
    <property type="entry name" value="PLP-binding_barrel"/>
</dbReference>
<gene>
    <name evidence="9" type="primary">vanT</name>
    <name evidence="9" type="ORF">H8S62_11695</name>
</gene>
<dbReference type="Pfam" id="PF01757">
    <property type="entry name" value="Acyl_transf_3"/>
    <property type="match status" value="1"/>
</dbReference>
<dbReference type="HAMAP" id="MF_01201">
    <property type="entry name" value="Ala_racemase"/>
    <property type="match status" value="1"/>
</dbReference>
<feature type="modified residue" description="N6-(pyridoxal phosphate)lysine" evidence="4 5">
    <location>
        <position position="384"/>
    </location>
</feature>
<dbReference type="Gene3D" id="3.20.20.10">
    <property type="entry name" value="Alanine racemase"/>
    <property type="match status" value="1"/>
</dbReference>
<accession>A0A8J6JLW6</accession>
<keyword evidence="3 4" id="KW-0413">Isomerase</keyword>
<evidence type="ECO:0000259" key="8">
    <source>
        <dbReference type="SMART" id="SM01005"/>
    </source>
</evidence>
<dbReference type="InterPro" id="IPR001608">
    <property type="entry name" value="Ala_racemase_N"/>
</dbReference>
<feature type="transmembrane region" description="Helical" evidence="7">
    <location>
        <begin position="12"/>
        <end position="33"/>
    </location>
</feature>
<dbReference type="FunFam" id="3.20.20.10:FF:000002">
    <property type="entry name" value="Alanine racemase"/>
    <property type="match status" value="1"/>
</dbReference>
<evidence type="ECO:0000256" key="6">
    <source>
        <dbReference type="PIRSR" id="PIRSR600821-52"/>
    </source>
</evidence>
<feature type="transmembrane region" description="Helical" evidence="7">
    <location>
        <begin position="313"/>
        <end position="333"/>
    </location>
</feature>
<dbReference type="Gene3D" id="2.40.37.10">
    <property type="entry name" value="Lyase, Ornithine Decarboxylase, Chain A, domain 1"/>
    <property type="match status" value="1"/>
</dbReference>
<dbReference type="SUPFAM" id="SSF50621">
    <property type="entry name" value="Alanine racemase C-terminal domain-like"/>
    <property type="match status" value="1"/>
</dbReference>
<dbReference type="GO" id="GO:0030632">
    <property type="term" value="P:D-alanine biosynthetic process"/>
    <property type="evidence" value="ECO:0007669"/>
    <property type="project" value="UniProtKB-UniRule"/>
</dbReference>
<comment type="similarity">
    <text evidence="4">Belongs to the alanine racemase family.</text>
</comment>
<protein>
    <recommendedName>
        <fullName evidence="4">Alanine racemase</fullName>
        <ecNumber evidence="4">5.1.1.1</ecNumber>
    </recommendedName>
</protein>
<reference evidence="9" key="1">
    <citation type="submission" date="2020-08" db="EMBL/GenBank/DDBJ databases">
        <title>Genome public.</title>
        <authorList>
            <person name="Liu C."/>
            <person name="Sun Q."/>
        </authorList>
    </citation>
    <scope>NUCLEOTIDE SEQUENCE</scope>
    <source>
        <strain evidence="9">NSJ-52</strain>
    </source>
</reference>
<dbReference type="InterPro" id="IPR011079">
    <property type="entry name" value="Ala_racemase_C"/>
</dbReference>
<dbReference type="SUPFAM" id="SSF51419">
    <property type="entry name" value="PLP-binding barrel"/>
    <property type="match status" value="1"/>
</dbReference>
<name>A0A8J6JLW6_9FIRM</name>
<sequence>MSGGRRTRYGGLDLFRVAAALLVVANHTGPLLSFNGTANYLITDILARLAVPFFFAVSGFFLVPKLTEQGRSALWPFMRKCLLLYGVSTLLYLPLMARNGYFGQPGLALNLLRDLVLNGTFYHLWYFPAAVLGSCIVAALLRAGKGTAALPVCAVLYVLGLLGDSYYGLTAALPPLKAVYEALFLGFDYTRNGLFFAPLFLLLGGLLARRPEPARPGRCAARFSAALALLIAEGLLVRGFSLARHDSMYLLLPLCVWLLVQWLRALKVKPLPALRTLSTVVYVVHPLCIVGVRGVGKALGLLAESGFLLGNSLVHYLAVVAASCLTALPFLFWRRRRPKPPAPPPDPQTAPRAWAEIDMAALKHNISALRQHLPRDCRLMAVVKANAYGHDDGLVCRACEAQGVDAFAVATADEGVRLRLEGVRGDILVLGWTDPAQAPLLSRHDLIQTVVSADYACRLDAANVPLRVHLKLDTGMHRLGIPWDDADHIAGLYACQHLRIEGLFTHLAAAETLDGADEARTEEQIRRFYRGAEELQRRGLPTGKLHIQSSYGMLNYPGLPCDYARVGIALYGLLSSPGDRTRLTPDLRPVLSLRARVAELRDIAAGDTAGYDGAFTARRPSRVAVVSIGYGDGYPRALSGGRGVVLVRGQHAPVAGLICMDQMLVDVTDIPGVAEGDTVTLIGRDGSNEITAGQLARAADTITNELLCRLGPRVERIAV</sequence>